<dbReference type="EMBL" id="CP032317">
    <property type="protein sequence ID" value="AYA35588.1"/>
    <property type="molecule type" value="Genomic_DNA"/>
</dbReference>
<evidence type="ECO:0000313" key="1">
    <source>
        <dbReference type="EMBL" id="AYA35588.1"/>
    </source>
</evidence>
<sequence length="154" mass="17332">MLVALAAWAHPYHASIMEAKLNPKTQQLEVALKVFTDDMETALSQGAARPVRLLETPAAQLTPLISNYLRRSIAVGTKPGEALPLNYLGMEREKDAHWIYFSVKLNKRTQGINLSHRLLMEQFSDQMNIVNLEANGKKLSALFRSGNDTQRISW</sequence>
<protein>
    <submittedName>
        <fullName evidence="1">Uncharacterized protein</fullName>
    </submittedName>
</protein>
<dbReference type="Proteomes" id="UP000262802">
    <property type="component" value="Chromosome"/>
</dbReference>
<name>A0A3B7QRJ4_9BACT</name>
<keyword evidence="2" id="KW-1185">Reference proteome</keyword>
<dbReference type="KEGG" id="hyh:D3Y59_00060"/>
<dbReference type="AlphaFoldDB" id="A0A3B7QRJ4"/>
<reference evidence="1 2" key="1">
    <citation type="submission" date="2018-09" db="EMBL/GenBank/DDBJ databases">
        <title>Hymenobacter medium sp. nov., isolated from R2A medium.</title>
        <authorList>
            <person name="Yingchao G."/>
        </authorList>
    </citation>
    <scope>NUCLEOTIDE SEQUENCE [LARGE SCALE GENOMIC DNA]</scope>
    <source>
        <strain evidence="2">sh-6</strain>
    </source>
</reference>
<evidence type="ECO:0000313" key="2">
    <source>
        <dbReference type="Proteomes" id="UP000262802"/>
    </source>
</evidence>
<dbReference type="OrthoDB" id="5735516at2"/>
<gene>
    <name evidence="1" type="ORF">D3Y59_00060</name>
</gene>
<accession>A0A3B7QRJ4</accession>
<dbReference type="Pfam" id="PF20420">
    <property type="entry name" value="DUF6702"/>
    <property type="match status" value="1"/>
</dbReference>
<dbReference type="InterPro" id="IPR046525">
    <property type="entry name" value="DUF6702"/>
</dbReference>
<organism evidence="1 2">
    <name type="scientific">Hymenobacter oligotrophus</name>
    <dbReference type="NCBI Taxonomy" id="2319843"/>
    <lineage>
        <taxon>Bacteria</taxon>
        <taxon>Pseudomonadati</taxon>
        <taxon>Bacteroidota</taxon>
        <taxon>Cytophagia</taxon>
        <taxon>Cytophagales</taxon>
        <taxon>Hymenobacteraceae</taxon>
        <taxon>Hymenobacter</taxon>
    </lineage>
</organism>
<proteinExistence type="predicted"/>